<protein>
    <recommendedName>
        <fullName evidence="4">Probable alginate O-acetylase AlgI</fullName>
    </recommendedName>
    <alternativeName>
        <fullName evidence="12">Alginate biosynthesis protein AlgI</fullName>
    </alternativeName>
</protein>
<evidence type="ECO:0000256" key="10">
    <source>
        <dbReference type="ARBA" id="ARBA00023136"/>
    </source>
</evidence>
<dbReference type="InterPro" id="IPR028362">
    <property type="entry name" value="AlgI"/>
</dbReference>
<evidence type="ECO:0000256" key="9">
    <source>
        <dbReference type="ARBA" id="ARBA00022989"/>
    </source>
</evidence>
<feature type="transmembrane region" description="Helical" evidence="14">
    <location>
        <begin position="6"/>
        <end position="23"/>
    </location>
</feature>
<sequence length="588" mass="63443">MLFNSFIFLTLFLPPALAGYYLLGQRMPRAAAAWLCAASIVFYGWWNPAFVGLLVASILFNYAMSCAIVAAPAQSARRRWLLGLAIAADLALLVRYKYLATLLTALVHASGIAPADWLAHGMQDVILPLGVSFFTFTQIGYLLDCNAGIVKERDPLGYVQFVTFFPHLIAGPILHHKEMMTQFAQPATYRLRAENLSIGAFVFTIGLAKKVLFADTIAPFADAGFAAPHELQGLAAWGTCLAYALQLYFDFSGYSDMAMGLAKMFGVRFPLNFNSPFKAASIIDFWQRWHMTLTRYLTAYLYYPMAMRINRSRALGGLPIGRLAQRSTRGFLSTVAVPTFYTMALAGIWHGAGLQYLIYGLLHASYLTVNHAYRAWRAAGAPGASVASVASVGQARAAGAVAAGTAGTAAGPARAIGAAATAAESARTIATTGVVAAFTASFTARIRHAGNVLLTFVAALVAFAFFRAHGVGDALALLQGMAGLHGVETLDWPAWGTANMSPVEWLHLVAGRSTLALQIAALLVIVWCTPNSHQLMGRFSPALERAAEGLPAALTWRPSLRWTVAMFGVLVFCVAQLHGEVRFLYFQF</sequence>
<name>A0ABM8SV49_9BURK</name>
<comment type="subcellular location">
    <subcellularLocation>
        <location evidence="1">Cell membrane</location>
        <topology evidence="1">Multi-pass membrane protein</topology>
    </subcellularLocation>
</comment>
<dbReference type="EMBL" id="CAJNBK010000042">
    <property type="protein sequence ID" value="CAE6835224.1"/>
    <property type="molecule type" value="Genomic_DNA"/>
</dbReference>
<keyword evidence="8" id="KW-0016">Alginate biosynthesis</keyword>
<keyword evidence="11 13" id="KW-0012">Acyltransferase</keyword>
<dbReference type="Pfam" id="PF03062">
    <property type="entry name" value="MBOAT"/>
    <property type="match status" value="1"/>
</dbReference>
<dbReference type="InterPro" id="IPR051085">
    <property type="entry name" value="MB_O-acyltransferase"/>
</dbReference>
<dbReference type="PANTHER" id="PTHR13285:SF23">
    <property type="entry name" value="TEICHOIC ACID D-ALANYLTRANSFERASE"/>
    <property type="match status" value="1"/>
</dbReference>
<dbReference type="InterPro" id="IPR004299">
    <property type="entry name" value="MBOAT_fam"/>
</dbReference>
<evidence type="ECO:0000256" key="5">
    <source>
        <dbReference type="ARBA" id="ARBA00022475"/>
    </source>
</evidence>
<feature type="transmembrane region" description="Helical" evidence="14">
    <location>
        <begin position="30"/>
        <end position="46"/>
    </location>
</feature>
<evidence type="ECO:0000256" key="14">
    <source>
        <dbReference type="SAM" id="Phobius"/>
    </source>
</evidence>
<dbReference type="PANTHER" id="PTHR13285">
    <property type="entry name" value="ACYLTRANSFERASE"/>
    <property type="match status" value="1"/>
</dbReference>
<gene>
    <name evidence="15" type="ORF">R69888_06736</name>
</gene>
<keyword evidence="6 13" id="KW-0808">Transferase</keyword>
<organism evidence="15 16">
    <name type="scientific">Paraburkholderia haematera</name>
    <dbReference type="NCBI Taxonomy" id="2793077"/>
    <lineage>
        <taxon>Bacteria</taxon>
        <taxon>Pseudomonadati</taxon>
        <taxon>Pseudomonadota</taxon>
        <taxon>Betaproteobacteria</taxon>
        <taxon>Burkholderiales</taxon>
        <taxon>Burkholderiaceae</taxon>
        <taxon>Paraburkholderia</taxon>
    </lineage>
</organism>
<evidence type="ECO:0000313" key="15">
    <source>
        <dbReference type="EMBL" id="CAE6835224.1"/>
    </source>
</evidence>
<proteinExistence type="inferred from homology"/>
<dbReference type="Proteomes" id="UP000672526">
    <property type="component" value="Unassembled WGS sequence"/>
</dbReference>
<feature type="transmembrane region" description="Helical" evidence="14">
    <location>
        <begin position="102"/>
        <end position="119"/>
    </location>
</feature>
<feature type="transmembrane region" description="Helical" evidence="14">
    <location>
        <begin position="52"/>
        <end position="73"/>
    </location>
</feature>
<evidence type="ECO:0000313" key="16">
    <source>
        <dbReference type="Proteomes" id="UP000672526"/>
    </source>
</evidence>
<evidence type="ECO:0000256" key="1">
    <source>
        <dbReference type="ARBA" id="ARBA00004651"/>
    </source>
</evidence>
<feature type="transmembrane region" description="Helical" evidence="14">
    <location>
        <begin position="330"/>
        <end position="350"/>
    </location>
</feature>
<keyword evidence="5 13" id="KW-1003">Cell membrane</keyword>
<evidence type="ECO:0000256" key="4">
    <source>
        <dbReference type="ARBA" id="ARBA00016084"/>
    </source>
</evidence>
<feature type="transmembrane region" description="Helical" evidence="14">
    <location>
        <begin position="234"/>
        <end position="254"/>
    </location>
</feature>
<dbReference type="PIRSF" id="PIRSF016636">
    <property type="entry name" value="AlgI_DltB"/>
    <property type="match status" value="1"/>
</dbReference>
<keyword evidence="16" id="KW-1185">Reference proteome</keyword>
<dbReference type="InterPro" id="IPR024194">
    <property type="entry name" value="Ac/AlaTfrase_AlgI/DltB"/>
</dbReference>
<feature type="transmembrane region" description="Helical" evidence="14">
    <location>
        <begin position="505"/>
        <end position="528"/>
    </location>
</feature>
<keyword evidence="9 14" id="KW-1133">Transmembrane helix</keyword>
<feature type="transmembrane region" description="Helical" evidence="14">
    <location>
        <begin position="126"/>
        <end position="143"/>
    </location>
</feature>
<evidence type="ECO:0000256" key="13">
    <source>
        <dbReference type="PIRNR" id="PIRNR016636"/>
    </source>
</evidence>
<dbReference type="PIRSF" id="PIRSF500217">
    <property type="entry name" value="AlgI"/>
    <property type="match status" value="1"/>
</dbReference>
<comment type="pathway">
    <text evidence="2">Glycan biosynthesis; alginate biosynthesis.</text>
</comment>
<comment type="caution">
    <text evidence="15">The sequence shown here is derived from an EMBL/GenBank/DDBJ whole genome shotgun (WGS) entry which is preliminary data.</text>
</comment>
<reference evidence="15 16" key="1">
    <citation type="submission" date="2021-02" db="EMBL/GenBank/DDBJ databases">
        <authorList>
            <person name="Vanwijnsberghe S."/>
        </authorList>
    </citation>
    <scope>NUCLEOTIDE SEQUENCE [LARGE SCALE GENOMIC DNA]</scope>
    <source>
        <strain evidence="15 16">LMG 31837</strain>
    </source>
</reference>
<feature type="transmembrane region" description="Helical" evidence="14">
    <location>
        <begin position="356"/>
        <end position="373"/>
    </location>
</feature>
<dbReference type="RefSeq" id="WP_211617181.1">
    <property type="nucleotide sequence ID" value="NZ_CAJNBK010000042.1"/>
</dbReference>
<feature type="transmembrane region" description="Helical" evidence="14">
    <location>
        <begin position="195"/>
        <end position="214"/>
    </location>
</feature>
<evidence type="ECO:0000256" key="8">
    <source>
        <dbReference type="ARBA" id="ARBA00022841"/>
    </source>
</evidence>
<feature type="transmembrane region" description="Helical" evidence="14">
    <location>
        <begin position="449"/>
        <end position="468"/>
    </location>
</feature>
<keyword evidence="10 13" id="KW-0472">Membrane</keyword>
<comment type="similarity">
    <text evidence="3 13">Belongs to the membrane-bound acyltransferase family.</text>
</comment>
<evidence type="ECO:0000256" key="12">
    <source>
        <dbReference type="ARBA" id="ARBA00031030"/>
    </source>
</evidence>
<evidence type="ECO:0000256" key="6">
    <source>
        <dbReference type="ARBA" id="ARBA00022679"/>
    </source>
</evidence>
<evidence type="ECO:0000256" key="7">
    <source>
        <dbReference type="ARBA" id="ARBA00022692"/>
    </source>
</evidence>
<keyword evidence="7 14" id="KW-0812">Transmembrane</keyword>
<evidence type="ECO:0000256" key="2">
    <source>
        <dbReference type="ARBA" id="ARBA00005182"/>
    </source>
</evidence>
<accession>A0ABM8SV49</accession>
<feature type="transmembrane region" description="Helical" evidence="14">
    <location>
        <begin position="560"/>
        <end position="579"/>
    </location>
</feature>
<evidence type="ECO:0000256" key="11">
    <source>
        <dbReference type="ARBA" id="ARBA00023315"/>
    </source>
</evidence>
<evidence type="ECO:0000256" key="3">
    <source>
        <dbReference type="ARBA" id="ARBA00010323"/>
    </source>
</evidence>